<dbReference type="PANTHER" id="PTHR33175:SF3">
    <property type="entry name" value="DNA-BINDING PROTEIN HU-BETA"/>
    <property type="match status" value="1"/>
</dbReference>
<name>A0A3B0VD21_9ZZZZ</name>
<dbReference type="Pfam" id="PF00216">
    <property type="entry name" value="Bac_DNA_binding"/>
    <property type="match status" value="1"/>
</dbReference>
<evidence type="ECO:0000313" key="2">
    <source>
        <dbReference type="EMBL" id="VAW41538.1"/>
    </source>
</evidence>
<gene>
    <name evidence="2" type="ORF">MNBD_DELTA03-1777</name>
</gene>
<dbReference type="PANTHER" id="PTHR33175">
    <property type="entry name" value="DNA-BINDING PROTEIN HU"/>
    <property type="match status" value="1"/>
</dbReference>
<dbReference type="GO" id="GO:0003677">
    <property type="term" value="F:DNA binding"/>
    <property type="evidence" value="ECO:0007669"/>
    <property type="project" value="UniProtKB-KW"/>
</dbReference>
<dbReference type="EMBL" id="UOEX01000389">
    <property type="protein sequence ID" value="VAW41538.1"/>
    <property type="molecule type" value="Genomic_DNA"/>
</dbReference>
<accession>A0A3B0VD21</accession>
<dbReference type="Gene3D" id="4.10.520.10">
    <property type="entry name" value="IHF-like DNA-binding proteins"/>
    <property type="match status" value="1"/>
</dbReference>
<dbReference type="SUPFAM" id="SSF47729">
    <property type="entry name" value="IHF-like DNA-binding proteins"/>
    <property type="match status" value="1"/>
</dbReference>
<protein>
    <submittedName>
        <fullName evidence="2">Integration host factor beta subunit</fullName>
    </submittedName>
</protein>
<dbReference type="InterPro" id="IPR000119">
    <property type="entry name" value="Hist_DNA-bd"/>
</dbReference>
<dbReference type="SMART" id="SM00411">
    <property type="entry name" value="BHL"/>
    <property type="match status" value="1"/>
</dbReference>
<evidence type="ECO:0000256" key="1">
    <source>
        <dbReference type="ARBA" id="ARBA00023125"/>
    </source>
</evidence>
<dbReference type="PRINTS" id="PR01727">
    <property type="entry name" value="DNABINDINGHU"/>
</dbReference>
<keyword evidence="1" id="KW-0238">DNA-binding</keyword>
<dbReference type="AlphaFoldDB" id="A0A3B0VD21"/>
<dbReference type="GO" id="GO:0030527">
    <property type="term" value="F:structural constituent of chromatin"/>
    <property type="evidence" value="ECO:0007669"/>
    <property type="project" value="InterPro"/>
</dbReference>
<dbReference type="InterPro" id="IPR010992">
    <property type="entry name" value="IHF-like_DNA-bd_dom_sf"/>
</dbReference>
<proteinExistence type="predicted"/>
<dbReference type="GO" id="GO:0005829">
    <property type="term" value="C:cytosol"/>
    <property type="evidence" value="ECO:0007669"/>
    <property type="project" value="TreeGrafter"/>
</dbReference>
<sequence>MEPDADPNVSNQLTTMLKKDIINYLVDNIPYLMKQDASRAVNIIITTLIEGLKNGQRVEIRGFGSLSVRERRAKSVPNPKTGEMMHIPARKSIHFTMSKSLKEPLIKGN</sequence>
<organism evidence="2">
    <name type="scientific">hydrothermal vent metagenome</name>
    <dbReference type="NCBI Taxonomy" id="652676"/>
    <lineage>
        <taxon>unclassified sequences</taxon>
        <taxon>metagenomes</taxon>
        <taxon>ecological metagenomes</taxon>
    </lineage>
</organism>
<dbReference type="CDD" id="cd13836">
    <property type="entry name" value="IHF_B"/>
    <property type="match status" value="1"/>
</dbReference>
<reference evidence="2" key="1">
    <citation type="submission" date="2018-06" db="EMBL/GenBank/DDBJ databases">
        <authorList>
            <person name="Zhirakovskaya E."/>
        </authorList>
    </citation>
    <scope>NUCLEOTIDE SEQUENCE</scope>
</reference>